<protein>
    <recommendedName>
        <fullName evidence="1">KIB1-4 beta-propeller domain-containing protein</fullName>
    </recommendedName>
</protein>
<keyword evidence="3" id="KW-1185">Reference proteome</keyword>
<evidence type="ECO:0000313" key="2">
    <source>
        <dbReference type="EMBL" id="KAI3836851.1"/>
    </source>
</evidence>
<reference evidence="2" key="1">
    <citation type="submission" date="2022-04" db="EMBL/GenBank/DDBJ databases">
        <title>A functionally conserved STORR gene fusion in Papaver species that diverged 16.8 million years ago.</title>
        <authorList>
            <person name="Catania T."/>
        </authorList>
    </citation>
    <scope>NUCLEOTIDE SEQUENCE</scope>
    <source>
        <strain evidence="2">S-188037</strain>
    </source>
</reference>
<comment type="caution">
    <text evidence="2">The sequence shown here is derived from an EMBL/GenBank/DDBJ whole genome shotgun (WGS) entry which is preliminary data.</text>
</comment>
<dbReference type="Proteomes" id="UP001202328">
    <property type="component" value="Unassembled WGS sequence"/>
</dbReference>
<proteinExistence type="predicted"/>
<dbReference type="InterPro" id="IPR005174">
    <property type="entry name" value="KIB1-4_b-propeller"/>
</dbReference>
<evidence type="ECO:0000313" key="3">
    <source>
        <dbReference type="Proteomes" id="UP001202328"/>
    </source>
</evidence>
<dbReference type="Pfam" id="PF03478">
    <property type="entry name" value="Beta-prop_KIB1-4"/>
    <property type="match status" value="1"/>
</dbReference>
<accession>A0AAD4RWV1</accession>
<sequence>MNLSLLALEEVKSLDDHVIFLGETTVLSYSAAELGYTKGCVYFTISDEMSLYKYEVDDKSLFLSLPCSDLPSPRFSSNWMMIPSTLRSADAIQKTHYIKCKKDEEDSSRNAEESKIGAKMVEADLIQKLNGGELQEARAWGWICLEVFGLELSIWESTCCVSATHHVCQHLFQTVAWRTKYTFLDCLTERCCIILLTQVRITVFQVVLLQISMTQQST</sequence>
<gene>
    <name evidence="2" type="ORF">MKW98_005184</name>
</gene>
<organism evidence="2 3">
    <name type="scientific">Papaver atlanticum</name>
    <dbReference type="NCBI Taxonomy" id="357466"/>
    <lineage>
        <taxon>Eukaryota</taxon>
        <taxon>Viridiplantae</taxon>
        <taxon>Streptophyta</taxon>
        <taxon>Embryophyta</taxon>
        <taxon>Tracheophyta</taxon>
        <taxon>Spermatophyta</taxon>
        <taxon>Magnoliopsida</taxon>
        <taxon>Ranunculales</taxon>
        <taxon>Papaveraceae</taxon>
        <taxon>Papaveroideae</taxon>
        <taxon>Papaver</taxon>
    </lineage>
</organism>
<evidence type="ECO:0000259" key="1">
    <source>
        <dbReference type="Pfam" id="PF03478"/>
    </source>
</evidence>
<name>A0AAD4RWV1_9MAGN</name>
<dbReference type="AlphaFoldDB" id="A0AAD4RWV1"/>
<feature type="domain" description="KIB1-4 beta-propeller" evidence="1">
    <location>
        <begin position="7"/>
        <end position="52"/>
    </location>
</feature>
<dbReference type="EMBL" id="JAJJMB010017633">
    <property type="protein sequence ID" value="KAI3836851.1"/>
    <property type="molecule type" value="Genomic_DNA"/>
</dbReference>